<evidence type="ECO:0000313" key="2">
    <source>
        <dbReference type="EMBL" id="TWU52040.1"/>
    </source>
</evidence>
<protein>
    <submittedName>
        <fullName evidence="2">Uncharacterized protein</fullName>
    </submittedName>
</protein>
<sequence>MIAIAQRDTDPGNPYKPPSTLLGVNASSPFWNRWDILIFCAIAYSLHVLALWGIACFHDAHVGAELREPFRSIKVHYGAVGLLGVALVYALLPAAAYLGICLVMNTVFRSRKTAARGFQILQGSLAVTLVADLILGLPLFTTG</sequence>
<organism evidence="2 3">
    <name type="scientific">Rubripirellula reticaptiva</name>
    <dbReference type="NCBI Taxonomy" id="2528013"/>
    <lineage>
        <taxon>Bacteria</taxon>
        <taxon>Pseudomonadati</taxon>
        <taxon>Planctomycetota</taxon>
        <taxon>Planctomycetia</taxon>
        <taxon>Pirellulales</taxon>
        <taxon>Pirellulaceae</taxon>
        <taxon>Rubripirellula</taxon>
    </lineage>
</organism>
<comment type="caution">
    <text evidence="2">The sequence shown here is derived from an EMBL/GenBank/DDBJ whole genome shotgun (WGS) entry which is preliminary data.</text>
</comment>
<dbReference type="AlphaFoldDB" id="A0A5C6EUR2"/>
<feature type="transmembrane region" description="Helical" evidence="1">
    <location>
        <begin position="75"/>
        <end position="108"/>
    </location>
</feature>
<feature type="transmembrane region" description="Helical" evidence="1">
    <location>
        <begin position="120"/>
        <end position="140"/>
    </location>
</feature>
<evidence type="ECO:0000256" key="1">
    <source>
        <dbReference type="SAM" id="Phobius"/>
    </source>
</evidence>
<reference evidence="2 3" key="1">
    <citation type="submission" date="2019-02" db="EMBL/GenBank/DDBJ databases">
        <title>Deep-cultivation of Planctomycetes and their phenomic and genomic characterization uncovers novel biology.</title>
        <authorList>
            <person name="Wiegand S."/>
            <person name="Jogler M."/>
            <person name="Boedeker C."/>
            <person name="Pinto D."/>
            <person name="Vollmers J."/>
            <person name="Rivas-Marin E."/>
            <person name="Kohn T."/>
            <person name="Peeters S.H."/>
            <person name="Heuer A."/>
            <person name="Rast P."/>
            <person name="Oberbeckmann S."/>
            <person name="Bunk B."/>
            <person name="Jeske O."/>
            <person name="Meyerdierks A."/>
            <person name="Storesund J.E."/>
            <person name="Kallscheuer N."/>
            <person name="Luecker S."/>
            <person name="Lage O.M."/>
            <person name="Pohl T."/>
            <person name="Merkel B.J."/>
            <person name="Hornburger P."/>
            <person name="Mueller R.-W."/>
            <person name="Bruemmer F."/>
            <person name="Labrenz M."/>
            <person name="Spormann A.M."/>
            <person name="Op Den Camp H."/>
            <person name="Overmann J."/>
            <person name="Amann R."/>
            <person name="Jetten M.S.M."/>
            <person name="Mascher T."/>
            <person name="Medema M.H."/>
            <person name="Devos D.P."/>
            <person name="Kaster A.-K."/>
            <person name="Ovreas L."/>
            <person name="Rohde M."/>
            <person name="Galperin M.Y."/>
            <person name="Jogler C."/>
        </authorList>
    </citation>
    <scope>NUCLEOTIDE SEQUENCE [LARGE SCALE GENOMIC DNA]</scope>
    <source>
        <strain evidence="2 3">Poly59</strain>
    </source>
</reference>
<proteinExistence type="predicted"/>
<keyword evidence="3" id="KW-1185">Reference proteome</keyword>
<keyword evidence="1" id="KW-0812">Transmembrane</keyword>
<keyword evidence="1" id="KW-0472">Membrane</keyword>
<keyword evidence="1" id="KW-1133">Transmembrane helix</keyword>
<accession>A0A5C6EUR2</accession>
<name>A0A5C6EUR2_9BACT</name>
<feature type="transmembrane region" description="Helical" evidence="1">
    <location>
        <begin position="36"/>
        <end position="55"/>
    </location>
</feature>
<dbReference type="EMBL" id="SJPX01000003">
    <property type="protein sequence ID" value="TWU52040.1"/>
    <property type="molecule type" value="Genomic_DNA"/>
</dbReference>
<evidence type="ECO:0000313" key="3">
    <source>
        <dbReference type="Proteomes" id="UP000317977"/>
    </source>
</evidence>
<gene>
    <name evidence="2" type="ORF">Poly59_36370</name>
</gene>
<dbReference type="Proteomes" id="UP000317977">
    <property type="component" value="Unassembled WGS sequence"/>
</dbReference>